<dbReference type="RefSeq" id="XP_022664148.1">
    <property type="nucleotide sequence ID" value="XM_022808413.1"/>
</dbReference>
<evidence type="ECO:0000256" key="4">
    <source>
        <dbReference type="SAM" id="MobiDB-lite"/>
    </source>
</evidence>
<dbReference type="Gene3D" id="3.20.20.140">
    <property type="entry name" value="Metal-dependent hydrolases"/>
    <property type="match status" value="1"/>
</dbReference>
<dbReference type="PANTHER" id="PTHR13031:SF0">
    <property type="entry name" value="RIBONUCLEASE P PROTEIN SUBUNIT P30"/>
    <property type="match status" value="1"/>
</dbReference>
<protein>
    <submittedName>
        <fullName evidence="5">Uncharacterized protein</fullName>
    </submittedName>
</protein>
<sequence>MSDLNIIVYENGCKTPDHEVLACIRKAFKLGFNTLALNVIIGESELSTKQPLPKPIKFDIPEFCLKEARSQGRTLKLLTRLSGKVSDNQQAHKLQHNPISCEYDLLAAFPTTHGLLNSIIDQGGVDILFYPLTETYAFPKNSCISYAIQKGIFYELAYSPLLGPKRAVALRSMRRLMHHERTGFIFSSGTSSPEFLRGPLDVSFLGHLLELEADYARRLVWDAPSNVLVHAETRRRKDRGAVMAQFLDKVPPGERWLIEACQVKPKVQPTQQKQQQKGQKQAAETQKQEVDDDGTDVRETPAYKRQRTE</sequence>
<dbReference type="Pfam" id="PF01876">
    <property type="entry name" value="RNase_P_p30"/>
    <property type="match status" value="1"/>
</dbReference>
<keyword evidence="6" id="KW-1185">Reference proteome</keyword>
<comment type="similarity">
    <text evidence="2">Belongs to the eukaryotic/archaeal RNase P protein component 3 family.</text>
</comment>
<dbReference type="AlphaFoldDB" id="A0A7M7KIM4"/>
<evidence type="ECO:0000256" key="2">
    <source>
        <dbReference type="ARBA" id="ARBA00007331"/>
    </source>
</evidence>
<feature type="compositionally biased region" description="Basic and acidic residues" evidence="4">
    <location>
        <begin position="295"/>
        <end position="309"/>
    </location>
</feature>
<evidence type="ECO:0000256" key="1">
    <source>
        <dbReference type="ARBA" id="ARBA00004123"/>
    </source>
</evidence>
<dbReference type="EnsemblMetazoa" id="XM_022808413">
    <property type="protein sequence ID" value="XP_022664148"/>
    <property type="gene ID" value="LOC111251651"/>
</dbReference>
<dbReference type="InParanoid" id="A0A7M7KIM4"/>
<proteinExistence type="inferred from homology"/>
<evidence type="ECO:0000313" key="5">
    <source>
        <dbReference type="EnsemblMetazoa" id="XP_022664148"/>
    </source>
</evidence>
<dbReference type="GeneID" id="111251651"/>
<dbReference type="Proteomes" id="UP000594260">
    <property type="component" value="Unplaced"/>
</dbReference>
<accession>A0A7M7KIM4</accession>
<organism evidence="5 6">
    <name type="scientific">Varroa destructor</name>
    <name type="common">Honeybee mite</name>
    <dbReference type="NCBI Taxonomy" id="109461"/>
    <lineage>
        <taxon>Eukaryota</taxon>
        <taxon>Metazoa</taxon>
        <taxon>Ecdysozoa</taxon>
        <taxon>Arthropoda</taxon>
        <taxon>Chelicerata</taxon>
        <taxon>Arachnida</taxon>
        <taxon>Acari</taxon>
        <taxon>Parasitiformes</taxon>
        <taxon>Mesostigmata</taxon>
        <taxon>Gamasina</taxon>
        <taxon>Dermanyssoidea</taxon>
        <taxon>Varroidae</taxon>
        <taxon>Varroa</taxon>
    </lineage>
</organism>
<dbReference type="OMA" id="CYGPGIT"/>
<name>A0A7M7KIM4_VARDE</name>
<feature type="region of interest" description="Disordered" evidence="4">
    <location>
        <begin position="265"/>
        <end position="309"/>
    </location>
</feature>
<reference evidence="5" key="1">
    <citation type="submission" date="2021-01" db="UniProtKB">
        <authorList>
            <consortium name="EnsemblMetazoa"/>
        </authorList>
    </citation>
    <scope>IDENTIFICATION</scope>
</reference>
<dbReference type="GO" id="GO:0008033">
    <property type="term" value="P:tRNA processing"/>
    <property type="evidence" value="ECO:0007669"/>
    <property type="project" value="UniProtKB-KW"/>
</dbReference>
<dbReference type="GO" id="GO:0003723">
    <property type="term" value="F:RNA binding"/>
    <property type="evidence" value="ECO:0007669"/>
    <property type="project" value="TreeGrafter"/>
</dbReference>
<dbReference type="KEGG" id="vde:111251651"/>
<keyword evidence="3" id="KW-0819">tRNA processing</keyword>
<evidence type="ECO:0000256" key="3">
    <source>
        <dbReference type="ARBA" id="ARBA00022694"/>
    </source>
</evidence>
<dbReference type="SUPFAM" id="SSF89550">
    <property type="entry name" value="PHP domain-like"/>
    <property type="match status" value="1"/>
</dbReference>
<dbReference type="InterPro" id="IPR002738">
    <property type="entry name" value="RNase_P_p30"/>
</dbReference>
<dbReference type="PANTHER" id="PTHR13031">
    <property type="entry name" value="RIBONUCLEASE P SUBUNIT P30"/>
    <property type="match status" value="1"/>
</dbReference>
<evidence type="ECO:0000313" key="6">
    <source>
        <dbReference type="Proteomes" id="UP000594260"/>
    </source>
</evidence>
<dbReference type="InterPro" id="IPR016195">
    <property type="entry name" value="Pol/histidinol_Pase-like"/>
</dbReference>
<comment type="subcellular location">
    <subcellularLocation>
        <location evidence="1">Nucleus</location>
    </subcellularLocation>
</comment>
<feature type="compositionally biased region" description="Low complexity" evidence="4">
    <location>
        <begin position="265"/>
        <end position="285"/>
    </location>
</feature>
<dbReference type="OrthoDB" id="17948at2759"/>
<dbReference type="GO" id="GO:0005655">
    <property type="term" value="C:nucleolar ribonuclease P complex"/>
    <property type="evidence" value="ECO:0007669"/>
    <property type="project" value="TreeGrafter"/>
</dbReference>